<dbReference type="PANTHER" id="PTHR30576">
    <property type="entry name" value="COLANIC BIOSYNTHESIS UDP-GLUCOSE LIPID CARRIER TRANSFERASE"/>
    <property type="match status" value="1"/>
</dbReference>
<reference evidence="4" key="1">
    <citation type="submission" date="2020-10" db="EMBL/GenBank/DDBJ databases">
        <authorList>
            <person name="Gilroy R."/>
        </authorList>
    </citation>
    <scope>NUCLEOTIDE SEQUENCE</scope>
    <source>
        <strain evidence="4">ChiSxjej1B13-7958</strain>
    </source>
</reference>
<name>A0A9D1ALT3_9FIRM</name>
<evidence type="ECO:0000313" key="4">
    <source>
        <dbReference type="EMBL" id="HIR46492.1"/>
    </source>
</evidence>
<evidence type="ECO:0000256" key="2">
    <source>
        <dbReference type="SAM" id="Phobius"/>
    </source>
</evidence>
<sequence>MQNPETRAWQEKLHARRAALAGKRVFDVAASLLILLVTSPFFLLLALAIKLDSRGPVFYRQVRVGRYNQDFRIFKFRTMVQNADKIGLSLTVGDDPRITRVGRFIRKCRLDEFSQLLNVLSGSMSLVGPRPEVRRYVDAYTPEYMATLLVRPGITAPSSIAFKDEDKLLENSSDPEKTYIEEVLPPKMKLNLEYLEHISVWGDIKILFQTVAAVLR</sequence>
<proteinExistence type="inferred from homology"/>
<comment type="caution">
    <text evidence="4">The sequence shown here is derived from an EMBL/GenBank/DDBJ whole genome shotgun (WGS) entry which is preliminary data.</text>
</comment>
<dbReference type="PANTHER" id="PTHR30576:SF0">
    <property type="entry name" value="UNDECAPRENYL-PHOSPHATE N-ACETYLGALACTOSAMINYL 1-PHOSPHATE TRANSFERASE-RELATED"/>
    <property type="match status" value="1"/>
</dbReference>
<dbReference type="InterPro" id="IPR003362">
    <property type="entry name" value="Bact_transf"/>
</dbReference>
<dbReference type="Proteomes" id="UP000824242">
    <property type="component" value="Unassembled WGS sequence"/>
</dbReference>
<evidence type="ECO:0000259" key="3">
    <source>
        <dbReference type="Pfam" id="PF02397"/>
    </source>
</evidence>
<accession>A0A9D1ALT3</accession>
<keyword evidence="4" id="KW-0808">Transferase</keyword>
<dbReference type="EMBL" id="DVGZ01000026">
    <property type="protein sequence ID" value="HIR46492.1"/>
    <property type="molecule type" value="Genomic_DNA"/>
</dbReference>
<comment type="similarity">
    <text evidence="1">Belongs to the bacterial sugar transferase family.</text>
</comment>
<dbReference type="GO" id="GO:0016780">
    <property type="term" value="F:phosphotransferase activity, for other substituted phosphate groups"/>
    <property type="evidence" value="ECO:0007669"/>
    <property type="project" value="TreeGrafter"/>
</dbReference>
<evidence type="ECO:0000313" key="5">
    <source>
        <dbReference type="Proteomes" id="UP000824242"/>
    </source>
</evidence>
<keyword evidence="2" id="KW-0472">Membrane</keyword>
<feature type="domain" description="Bacterial sugar transferase" evidence="3">
    <location>
        <begin position="23"/>
        <end position="215"/>
    </location>
</feature>
<feature type="transmembrane region" description="Helical" evidence="2">
    <location>
        <begin position="28"/>
        <end position="49"/>
    </location>
</feature>
<keyword evidence="2" id="KW-0812">Transmembrane</keyword>
<dbReference type="AlphaFoldDB" id="A0A9D1ALT3"/>
<dbReference type="Pfam" id="PF02397">
    <property type="entry name" value="Bac_transf"/>
    <property type="match status" value="1"/>
</dbReference>
<protein>
    <submittedName>
        <fullName evidence="4">Sugar transferase</fullName>
    </submittedName>
</protein>
<keyword evidence="2" id="KW-1133">Transmembrane helix</keyword>
<organism evidence="4 5">
    <name type="scientific">Candidatus Caccousia avicola</name>
    <dbReference type="NCBI Taxonomy" id="2840721"/>
    <lineage>
        <taxon>Bacteria</taxon>
        <taxon>Bacillati</taxon>
        <taxon>Bacillota</taxon>
        <taxon>Clostridia</taxon>
        <taxon>Eubacteriales</taxon>
        <taxon>Oscillospiraceae</taxon>
        <taxon>Oscillospiraceae incertae sedis</taxon>
        <taxon>Candidatus Caccousia</taxon>
    </lineage>
</organism>
<reference evidence="4" key="2">
    <citation type="journal article" date="2021" name="PeerJ">
        <title>Extensive microbial diversity within the chicken gut microbiome revealed by metagenomics and culture.</title>
        <authorList>
            <person name="Gilroy R."/>
            <person name="Ravi A."/>
            <person name="Getino M."/>
            <person name="Pursley I."/>
            <person name="Horton D.L."/>
            <person name="Alikhan N.F."/>
            <person name="Baker D."/>
            <person name="Gharbi K."/>
            <person name="Hall N."/>
            <person name="Watson M."/>
            <person name="Adriaenssens E.M."/>
            <person name="Foster-Nyarko E."/>
            <person name="Jarju S."/>
            <person name="Secka A."/>
            <person name="Antonio M."/>
            <person name="Oren A."/>
            <person name="Chaudhuri R.R."/>
            <person name="La Ragione R."/>
            <person name="Hildebrand F."/>
            <person name="Pallen M.J."/>
        </authorList>
    </citation>
    <scope>NUCLEOTIDE SEQUENCE</scope>
    <source>
        <strain evidence="4">ChiSxjej1B13-7958</strain>
    </source>
</reference>
<gene>
    <name evidence="4" type="ORF">IAB89_02365</name>
</gene>
<evidence type="ECO:0000256" key="1">
    <source>
        <dbReference type="ARBA" id="ARBA00006464"/>
    </source>
</evidence>